<gene>
    <name evidence="2" type="ORF">CIT25_30020</name>
</gene>
<evidence type="ECO:0000259" key="1">
    <source>
        <dbReference type="PROSITE" id="PS50994"/>
    </source>
</evidence>
<dbReference type="PROSITE" id="PS50994">
    <property type="entry name" value="INTEGRASE"/>
    <property type="match status" value="1"/>
</dbReference>
<dbReference type="SUPFAM" id="SSF46689">
    <property type="entry name" value="Homeodomain-like"/>
    <property type="match status" value="1"/>
</dbReference>
<organism evidence="2 3">
    <name type="scientific">Mesorhizobium mediterraneum</name>
    <dbReference type="NCBI Taxonomy" id="43617"/>
    <lineage>
        <taxon>Bacteria</taxon>
        <taxon>Pseudomonadati</taxon>
        <taxon>Pseudomonadota</taxon>
        <taxon>Alphaproteobacteria</taxon>
        <taxon>Hyphomicrobiales</taxon>
        <taxon>Phyllobacteriaceae</taxon>
        <taxon>Mesorhizobium</taxon>
    </lineage>
</organism>
<evidence type="ECO:0000313" key="3">
    <source>
        <dbReference type="Proteomes" id="UP000216215"/>
    </source>
</evidence>
<dbReference type="InterPro" id="IPR036388">
    <property type="entry name" value="WH-like_DNA-bd_sf"/>
</dbReference>
<dbReference type="GO" id="GO:0015074">
    <property type="term" value="P:DNA integration"/>
    <property type="evidence" value="ECO:0007669"/>
    <property type="project" value="InterPro"/>
</dbReference>
<dbReference type="RefSeq" id="WP_095488782.1">
    <property type="nucleotide sequence ID" value="NZ_CP088153.1"/>
</dbReference>
<name>A0AB36R1W4_9HYPH</name>
<dbReference type="Gene3D" id="1.10.10.10">
    <property type="entry name" value="Winged helix-like DNA-binding domain superfamily/Winged helix DNA-binding domain"/>
    <property type="match status" value="1"/>
</dbReference>
<comment type="caution">
    <text evidence="2">The sequence shown here is derived from an EMBL/GenBank/DDBJ whole genome shotgun (WGS) entry which is preliminary data.</text>
</comment>
<dbReference type="InterPro" id="IPR009057">
    <property type="entry name" value="Homeodomain-like_sf"/>
</dbReference>
<proteinExistence type="predicted"/>
<evidence type="ECO:0000313" key="2">
    <source>
        <dbReference type="EMBL" id="PAP98560.1"/>
    </source>
</evidence>
<dbReference type="NCBIfam" id="NF033546">
    <property type="entry name" value="transpos_IS21"/>
    <property type="match status" value="1"/>
</dbReference>
<dbReference type="Proteomes" id="UP000216215">
    <property type="component" value="Unassembled WGS sequence"/>
</dbReference>
<dbReference type="PANTHER" id="PTHR35004">
    <property type="entry name" value="TRANSPOSASE RV3428C-RELATED"/>
    <property type="match status" value="1"/>
</dbReference>
<keyword evidence="3" id="KW-1185">Reference proteome</keyword>
<feature type="domain" description="Integrase catalytic" evidence="1">
    <location>
        <begin position="116"/>
        <end position="305"/>
    </location>
</feature>
<sequence length="355" mass="39915">MRRLDLEARMAIKALARGTAKSEIARLLGVTEGTVRYHVARMKTGAVDGRSRQPFKAEALREAIEHWRSQQTSVALNLAALHEWLCVEHGYDGSLRSIERFWKSAYPAPALRARRRVETPAGAQAQVDWAHFPGVLIGNVPIDLLALHMVLSWSRKEAIVWSTAKDMLSWLSCHSACFTRLGGVAATVRIDNEKTAIAHGAGAWGTINATYRRYGLMMRFHIDACAPRQPQAKGKVERRVRDQRMALEPYGRSFSDLSDLQSWTDARLEALSQQRRCPATGTSVSEAWRDEAQRLTPVPATLPEPFDAVATRSVGVTAWWRSRGVSTACRFALLASRWRFEERPRVFRSSRLARP</sequence>
<protein>
    <recommendedName>
        <fullName evidence="1">Integrase catalytic domain-containing protein</fullName>
    </recommendedName>
</protein>
<dbReference type="PANTHER" id="PTHR35004:SF6">
    <property type="entry name" value="TRANSPOSASE"/>
    <property type="match status" value="1"/>
</dbReference>
<reference evidence="3" key="1">
    <citation type="submission" date="2017-08" db="EMBL/GenBank/DDBJ databases">
        <title>Mesorhizobium wenxinae sp. nov., a novel rhizobial species isolated from root nodules of chickpea (Cicer arietinum L.).</title>
        <authorList>
            <person name="Zhang J."/>
        </authorList>
    </citation>
    <scope>NUCLEOTIDE SEQUENCE [LARGE SCALE GENOMIC DNA]</scope>
    <source>
        <strain evidence="3">USDA 3392</strain>
    </source>
</reference>
<dbReference type="AlphaFoldDB" id="A0AB36R1W4"/>
<accession>A0AB36R1W4</accession>
<dbReference type="InterPro" id="IPR001584">
    <property type="entry name" value="Integrase_cat-core"/>
</dbReference>
<dbReference type="EMBL" id="NPKI01000044">
    <property type="protein sequence ID" value="PAP98560.1"/>
    <property type="molecule type" value="Genomic_DNA"/>
</dbReference>